<comment type="caution">
    <text evidence="1">The sequence shown here is derived from an EMBL/GenBank/DDBJ whole genome shotgun (WGS) entry which is preliminary data.</text>
</comment>
<proteinExistence type="predicted"/>
<protein>
    <submittedName>
        <fullName evidence="1">Uncharacterized protein</fullName>
    </submittedName>
</protein>
<dbReference type="EMBL" id="AUNB01000001">
    <property type="protein sequence ID" value="KEO61438.1"/>
    <property type="molecule type" value="Genomic_DNA"/>
</dbReference>
<name>A0A074K0Z6_9RHOB</name>
<gene>
    <name evidence="1" type="ORF">DT23_00295</name>
</gene>
<evidence type="ECO:0000313" key="1">
    <source>
        <dbReference type="EMBL" id="KEO61438.1"/>
    </source>
</evidence>
<evidence type="ECO:0000313" key="2">
    <source>
        <dbReference type="Proteomes" id="UP000027471"/>
    </source>
</evidence>
<accession>A0A074K0Z6</accession>
<dbReference type="AlphaFoldDB" id="A0A074K0Z6"/>
<keyword evidence="2" id="KW-1185">Reference proteome</keyword>
<dbReference type="STRING" id="1353528.DT23_00295"/>
<dbReference type="Proteomes" id="UP000027471">
    <property type="component" value="Unassembled WGS sequence"/>
</dbReference>
<organism evidence="1 2">
    <name type="scientific">Thioclava indica</name>
    <dbReference type="NCBI Taxonomy" id="1353528"/>
    <lineage>
        <taxon>Bacteria</taxon>
        <taxon>Pseudomonadati</taxon>
        <taxon>Pseudomonadota</taxon>
        <taxon>Alphaproteobacteria</taxon>
        <taxon>Rhodobacterales</taxon>
        <taxon>Paracoccaceae</taxon>
        <taxon>Thioclava</taxon>
    </lineage>
</organism>
<reference evidence="1 2" key="1">
    <citation type="journal article" date="2015" name="Antonie Van Leeuwenhoek">
        <title>Thioclava indica sp. nov., isolated from surface seawater of the Indian Ocean.</title>
        <authorList>
            <person name="Liu Y."/>
            <person name="Lai Q."/>
            <person name="Du J."/>
            <person name="Xu H."/>
            <person name="Jiang L."/>
            <person name="Shao Z."/>
        </authorList>
    </citation>
    <scope>NUCLEOTIDE SEQUENCE [LARGE SCALE GENOMIC DNA]</scope>
    <source>
        <strain evidence="1 2">DT23-4</strain>
    </source>
</reference>
<sequence length="53" mass="5922">MGIKTGASNWRRGRRFIMPAQCHAARAAQSDKAVYQTRKIFAIRVLTDRGGSD</sequence>